<dbReference type="CDD" id="cd00038">
    <property type="entry name" value="CAP_ED"/>
    <property type="match status" value="2"/>
</dbReference>
<dbReference type="EMBL" id="JBJKFK010002145">
    <property type="protein sequence ID" value="KAL3311558.1"/>
    <property type="molecule type" value="Genomic_DNA"/>
</dbReference>
<dbReference type="GO" id="GO:0030552">
    <property type="term" value="F:cAMP binding"/>
    <property type="evidence" value="ECO:0007669"/>
    <property type="project" value="UniProtKB-KW"/>
</dbReference>
<keyword evidence="3 8" id="KW-0116">cAMP-binding</keyword>
<sequence>MPRDEIAVPDGLRELLQEFTVSVLRNKPDNLVNFGYDFFKMKKTETESKVPAVSSGPYSDEEEEEMAPPIPRNYRRTGVAAESFDPEKQEETPKVVHPKTDDQKARLLKATKDILLFRCLDDDQMIDVIDAMFERKVQEGDKVITYGEDGDNFYVIERGSYDIIVKVDGEMKVVGKYEDKGSFGELALMYNTPRAATIEAKTEGVVWAMTRETFRGIVLRKAFEKRQLYERLLNQVPLLSTLSGYERMNIFDALKTKIFEPGEVIIRQGESGTEMYFIEDGEVHIKRKGDDGKEVDLTVLKVGGYFGELALITKQPRAASAYAHKRTKLAVLDVSSFERLLGPCNDILQRNIDVYNKQLEELFGSNVPELRK</sequence>
<dbReference type="InterPro" id="IPR012198">
    <property type="entry name" value="cAMP_dep_PK_reg_su"/>
</dbReference>
<keyword evidence="2" id="KW-0597">Phosphoprotein</keyword>
<dbReference type="SMART" id="SM00394">
    <property type="entry name" value="RIIa"/>
    <property type="match status" value="1"/>
</dbReference>
<evidence type="ECO:0000313" key="11">
    <source>
        <dbReference type="EMBL" id="KAL3311558.1"/>
    </source>
</evidence>
<feature type="binding site" evidence="8">
    <location>
        <position position="185"/>
    </location>
    <ligand>
        <name>3',5'-cyclic AMP</name>
        <dbReference type="ChEBI" id="CHEBI:58165"/>
        <label>1</label>
    </ligand>
</feature>
<dbReference type="InterPro" id="IPR018490">
    <property type="entry name" value="cNMP-bd_dom_sf"/>
</dbReference>
<evidence type="ECO:0000313" key="12">
    <source>
        <dbReference type="Proteomes" id="UP001626550"/>
    </source>
</evidence>
<dbReference type="Pfam" id="PF02197">
    <property type="entry name" value="RIIa"/>
    <property type="match status" value="1"/>
</dbReference>
<feature type="domain" description="Cyclic nucleotide-binding" evidence="10">
    <location>
        <begin position="238"/>
        <end position="358"/>
    </location>
</feature>
<keyword evidence="5 8" id="KW-0547">Nucleotide-binding</keyword>
<dbReference type="Gene3D" id="2.60.120.10">
    <property type="entry name" value="Jelly Rolls"/>
    <property type="match status" value="2"/>
</dbReference>
<dbReference type="InterPro" id="IPR050503">
    <property type="entry name" value="cAMP-dep_PK_reg_su-like"/>
</dbReference>
<comment type="similarity">
    <text evidence="1">Belongs to the cAMP-dependent kinase regulatory chain family.</text>
</comment>
<evidence type="ECO:0000256" key="8">
    <source>
        <dbReference type="PIRSR" id="PIRSR000548-1"/>
    </source>
</evidence>
<dbReference type="PROSITE" id="PS00888">
    <property type="entry name" value="CNMP_BINDING_1"/>
    <property type="match status" value="2"/>
</dbReference>
<feature type="domain" description="Cyclic nucleotide-binding" evidence="10">
    <location>
        <begin position="116"/>
        <end position="235"/>
    </location>
</feature>
<dbReference type="PROSITE" id="PS00889">
    <property type="entry name" value="CNMP_BINDING_2"/>
    <property type="match status" value="2"/>
</dbReference>
<dbReference type="SUPFAM" id="SSF51206">
    <property type="entry name" value="cAMP-binding domain-like"/>
    <property type="match status" value="2"/>
</dbReference>
<keyword evidence="4" id="KW-0677">Repeat</keyword>
<dbReference type="PIRSF" id="PIRSF000548">
    <property type="entry name" value="PK_regulatory"/>
    <property type="match status" value="1"/>
</dbReference>
<reference evidence="11 12" key="1">
    <citation type="submission" date="2024-11" db="EMBL/GenBank/DDBJ databases">
        <title>Adaptive evolution of stress response genes in parasites aligns with host niche diversity.</title>
        <authorList>
            <person name="Hahn C."/>
            <person name="Resl P."/>
        </authorList>
    </citation>
    <scope>NUCLEOTIDE SEQUENCE [LARGE SCALE GENOMIC DNA]</scope>
    <source>
        <strain evidence="11">EGGRZ-B1_66</strain>
        <tissue evidence="11">Body</tissue>
    </source>
</reference>
<dbReference type="PANTHER" id="PTHR11635">
    <property type="entry name" value="CAMP-DEPENDENT PROTEIN KINASE REGULATORY CHAIN"/>
    <property type="match status" value="1"/>
</dbReference>
<protein>
    <recommendedName>
        <fullName evidence="7">cAMP-dependent protein kinase type II regulatory subunit</fullName>
    </recommendedName>
</protein>
<dbReference type="SMART" id="SM00100">
    <property type="entry name" value="cNMP"/>
    <property type="match status" value="2"/>
</dbReference>
<feature type="region of interest" description="Disordered" evidence="9">
    <location>
        <begin position="47"/>
        <end position="75"/>
    </location>
</feature>
<evidence type="ECO:0000256" key="2">
    <source>
        <dbReference type="ARBA" id="ARBA00022553"/>
    </source>
</evidence>
<evidence type="ECO:0000256" key="3">
    <source>
        <dbReference type="ARBA" id="ARBA00022566"/>
    </source>
</evidence>
<dbReference type="AlphaFoldDB" id="A0ABD2PVT8"/>
<dbReference type="PANTHER" id="PTHR11635:SF152">
    <property type="entry name" value="CAMP-DEPENDENT PROTEIN KINASE TYPE I REGULATORY SUBUNIT-RELATED"/>
    <property type="match status" value="1"/>
</dbReference>
<dbReference type="Gene3D" id="1.20.890.10">
    <property type="entry name" value="cAMP-dependent protein kinase regulatory subunit, dimerization-anchoring domain"/>
    <property type="match status" value="1"/>
</dbReference>
<dbReference type="FunFam" id="2.60.120.10:FF:000108">
    <property type="entry name" value="cAMP-dependent protein kinase type II regulatory subunit"/>
    <property type="match status" value="1"/>
</dbReference>
<comment type="caution">
    <text evidence="11">The sequence shown here is derived from an EMBL/GenBank/DDBJ whole genome shotgun (WGS) entry which is preliminary data.</text>
</comment>
<dbReference type="PROSITE" id="PS50042">
    <property type="entry name" value="CNMP_BINDING_3"/>
    <property type="match status" value="2"/>
</dbReference>
<feature type="binding site" evidence="8">
    <location>
        <position position="317"/>
    </location>
    <ligand>
        <name>3',5'-cyclic AMP</name>
        <dbReference type="ChEBI" id="CHEBI:58165"/>
        <label>2</label>
    </ligand>
</feature>
<evidence type="ECO:0000256" key="7">
    <source>
        <dbReference type="ARBA" id="ARBA00067959"/>
    </source>
</evidence>
<evidence type="ECO:0000256" key="1">
    <source>
        <dbReference type="ARBA" id="ARBA00005753"/>
    </source>
</evidence>
<evidence type="ECO:0000256" key="6">
    <source>
        <dbReference type="ARBA" id="ARBA00023149"/>
    </source>
</evidence>
<keyword evidence="12" id="KW-1185">Reference proteome</keyword>
<dbReference type="InterPro" id="IPR003117">
    <property type="entry name" value="cAMP_dep_PK_reg_su_I/II_a/b"/>
</dbReference>
<evidence type="ECO:0000256" key="5">
    <source>
        <dbReference type="ARBA" id="ARBA00022741"/>
    </source>
</evidence>
<dbReference type="FunFam" id="2.60.120.10:FF:000017">
    <property type="entry name" value="cAMP-dependent protein kinase type II regulatory subunit"/>
    <property type="match status" value="1"/>
</dbReference>
<evidence type="ECO:0000256" key="4">
    <source>
        <dbReference type="ARBA" id="ARBA00022737"/>
    </source>
</evidence>
<dbReference type="InterPro" id="IPR014710">
    <property type="entry name" value="RmlC-like_jellyroll"/>
</dbReference>
<accession>A0ABD2PVT8</accession>
<dbReference type="InterPro" id="IPR000595">
    <property type="entry name" value="cNMP-bd_dom"/>
</dbReference>
<feature type="binding site" evidence="8">
    <location>
        <position position="308"/>
    </location>
    <ligand>
        <name>3',5'-cyclic AMP</name>
        <dbReference type="ChEBI" id="CHEBI:58165"/>
        <label>2</label>
    </ligand>
</feature>
<evidence type="ECO:0000256" key="9">
    <source>
        <dbReference type="SAM" id="MobiDB-lite"/>
    </source>
</evidence>
<proteinExistence type="inferred from homology"/>
<dbReference type="CDD" id="cd12099">
    <property type="entry name" value="DD_RII_PKA"/>
    <property type="match status" value="1"/>
</dbReference>
<dbReference type="PRINTS" id="PR00103">
    <property type="entry name" value="CAMPKINASE"/>
</dbReference>
<organism evidence="11 12">
    <name type="scientific">Cichlidogyrus casuarinus</name>
    <dbReference type="NCBI Taxonomy" id="1844966"/>
    <lineage>
        <taxon>Eukaryota</taxon>
        <taxon>Metazoa</taxon>
        <taxon>Spiralia</taxon>
        <taxon>Lophotrochozoa</taxon>
        <taxon>Platyhelminthes</taxon>
        <taxon>Monogenea</taxon>
        <taxon>Monopisthocotylea</taxon>
        <taxon>Dactylogyridea</taxon>
        <taxon>Ancyrocephalidae</taxon>
        <taxon>Cichlidogyrus</taxon>
    </lineage>
</organism>
<dbReference type="Proteomes" id="UP001626550">
    <property type="component" value="Unassembled WGS sequence"/>
</dbReference>
<dbReference type="InterPro" id="IPR018488">
    <property type="entry name" value="cNMP-bd_CS"/>
</dbReference>
<gene>
    <name evidence="11" type="primary">PRKAR2B_1</name>
    <name evidence="11" type="ORF">Ciccas_009861</name>
</gene>
<dbReference type="GO" id="GO:0005737">
    <property type="term" value="C:cytoplasm"/>
    <property type="evidence" value="ECO:0007669"/>
    <property type="project" value="UniProtKB-ARBA"/>
</dbReference>
<dbReference type="SUPFAM" id="SSF47391">
    <property type="entry name" value="Dimerization-anchoring domain of cAMP-dependent PK regulatory subunit"/>
    <property type="match status" value="1"/>
</dbReference>
<evidence type="ECO:0000259" key="10">
    <source>
        <dbReference type="PROSITE" id="PS50042"/>
    </source>
</evidence>
<dbReference type="Pfam" id="PF00027">
    <property type="entry name" value="cNMP_binding"/>
    <property type="match status" value="2"/>
</dbReference>
<name>A0ABD2PVT8_9PLAT</name>
<feature type="binding site" evidence="8">
    <location>
        <position position="194"/>
    </location>
    <ligand>
        <name>3',5'-cyclic AMP</name>
        <dbReference type="ChEBI" id="CHEBI:58165"/>
        <label>1</label>
    </ligand>
</feature>
<keyword evidence="6 8" id="KW-0114">cAMP</keyword>